<dbReference type="AlphaFoldDB" id="A0A1I7NUA4"/>
<dbReference type="Gene3D" id="3.40.50.150">
    <property type="entry name" value="Vaccinia Virus protein VP39"/>
    <property type="match status" value="1"/>
</dbReference>
<dbReference type="PROSITE" id="PS00092">
    <property type="entry name" value="N6_MTASE"/>
    <property type="match status" value="1"/>
</dbReference>
<keyword evidence="1 5" id="KW-0489">Methyltransferase</keyword>
<reference evidence="9" key="1">
    <citation type="submission" date="2016-10" db="EMBL/GenBank/DDBJ databases">
        <authorList>
            <person name="Varghese N."/>
            <person name="Submissions S."/>
        </authorList>
    </citation>
    <scope>NUCLEOTIDE SEQUENCE [LARGE SCALE GENOMIC DNA]</scope>
    <source>
        <strain evidence="9">DSM 1565</strain>
    </source>
</reference>
<dbReference type="RefSeq" id="WP_092869070.1">
    <property type="nucleotide sequence ID" value="NZ_FPCH01000003.1"/>
</dbReference>
<dbReference type="Gene3D" id="1.10.8.10">
    <property type="entry name" value="DNA helicase RuvA subunit, C-terminal domain"/>
    <property type="match status" value="1"/>
</dbReference>
<dbReference type="InterPro" id="IPR019874">
    <property type="entry name" value="RF_methyltr_PrmC"/>
</dbReference>
<dbReference type="SUPFAM" id="SSF53335">
    <property type="entry name" value="S-adenosyl-L-methionine-dependent methyltransferases"/>
    <property type="match status" value="1"/>
</dbReference>
<dbReference type="Pfam" id="PF05175">
    <property type="entry name" value="MTS"/>
    <property type="match status" value="1"/>
</dbReference>
<dbReference type="InterPro" id="IPR050320">
    <property type="entry name" value="N5-glutamine_MTase"/>
</dbReference>
<feature type="domain" description="Release factor glutamine methyltransferase N-terminal" evidence="7">
    <location>
        <begin position="15"/>
        <end position="84"/>
    </location>
</feature>
<dbReference type="InterPro" id="IPR007848">
    <property type="entry name" value="Small_mtfrase_dom"/>
</dbReference>
<keyword evidence="2 5" id="KW-0808">Transferase</keyword>
<organism evidence="8 9">
    <name type="scientific">Hyphomicrobium facile</name>
    <dbReference type="NCBI Taxonomy" id="51670"/>
    <lineage>
        <taxon>Bacteria</taxon>
        <taxon>Pseudomonadati</taxon>
        <taxon>Pseudomonadota</taxon>
        <taxon>Alphaproteobacteria</taxon>
        <taxon>Hyphomicrobiales</taxon>
        <taxon>Hyphomicrobiaceae</taxon>
        <taxon>Hyphomicrobium</taxon>
    </lineage>
</organism>
<dbReference type="NCBIfam" id="TIGR03534">
    <property type="entry name" value="RF_mod_PrmC"/>
    <property type="match status" value="1"/>
</dbReference>
<dbReference type="InterPro" id="IPR002052">
    <property type="entry name" value="DNA_methylase_N6_adenine_CS"/>
</dbReference>
<evidence type="ECO:0000313" key="8">
    <source>
        <dbReference type="EMBL" id="SFV38237.1"/>
    </source>
</evidence>
<dbReference type="OrthoDB" id="9800643at2"/>
<accession>A0A1I7NUA4</accession>
<evidence type="ECO:0000256" key="5">
    <source>
        <dbReference type="HAMAP-Rule" id="MF_02126"/>
    </source>
</evidence>
<dbReference type="GO" id="GO:0003676">
    <property type="term" value="F:nucleic acid binding"/>
    <property type="evidence" value="ECO:0007669"/>
    <property type="project" value="InterPro"/>
</dbReference>
<proteinExistence type="inferred from homology"/>
<dbReference type="NCBIfam" id="TIGR00536">
    <property type="entry name" value="hemK_fam"/>
    <property type="match status" value="1"/>
</dbReference>
<evidence type="ECO:0000259" key="7">
    <source>
        <dbReference type="Pfam" id="PF17827"/>
    </source>
</evidence>
<dbReference type="CDD" id="cd02440">
    <property type="entry name" value="AdoMet_MTases"/>
    <property type="match status" value="1"/>
</dbReference>
<dbReference type="InterPro" id="IPR040758">
    <property type="entry name" value="PrmC_N"/>
</dbReference>
<keyword evidence="9" id="KW-1185">Reference proteome</keyword>
<dbReference type="HAMAP" id="MF_02126">
    <property type="entry name" value="RF_methyltr_PrmC"/>
    <property type="match status" value="1"/>
</dbReference>
<dbReference type="InterPro" id="IPR004556">
    <property type="entry name" value="HemK-like"/>
</dbReference>
<keyword evidence="3 5" id="KW-0949">S-adenosyl-L-methionine</keyword>
<protein>
    <recommendedName>
        <fullName evidence="5">Release factor glutamine methyltransferase</fullName>
        <shortName evidence="5">RF MTase</shortName>
        <ecNumber evidence="5">2.1.1.297</ecNumber>
    </recommendedName>
    <alternativeName>
        <fullName evidence="5">N5-glutamine methyltransferase PrmC</fullName>
    </alternativeName>
    <alternativeName>
        <fullName evidence="5">Protein-(glutamine-N5) MTase PrmC</fullName>
    </alternativeName>
    <alternativeName>
        <fullName evidence="5">Protein-glutamine N-methyltransferase PrmC</fullName>
    </alternativeName>
</protein>
<feature type="domain" description="Methyltransferase small" evidence="6">
    <location>
        <begin position="128"/>
        <end position="207"/>
    </location>
</feature>
<feature type="binding site" evidence="5">
    <location>
        <begin position="133"/>
        <end position="137"/>
    </location>
    <ligand>
        <name>S-adenosyl-L-methionine</name>
        <dbReference type="ChEBI" id="CHEBI:59789"/>
    </ligand>
</feature>
<feature type="binding site" evidence="5">
    <location>
        <position position="156"/>
    </location>
    <ligand>
        <name>S-adenosyl-L-methionine</name>
        <dbReference type="ChEBI" id="CHEBI:59789"/>
    </ligand>
</feature>
<dbReference type="GO" id="GO:0102559">
    <property type="term" value="F:peptide chain release factor N(5)-glutamine methyltransferase activity"/>
    <property type="evidence" value="ECO:0007669"/>
    <property type="project" value="UniProtKB-EC"/>
</dbReference>
<dbReference type="InterPro" id="IPR029063">
    <property type="entry name" value="SAM-dependent_MTases_sf"/>
</dbReference>
<evidence type="ECO:0000256" key="3">
    <source>
        <dbReference type="ARBA" id="ARBA00022691"/>
    </source>
</evidence>
<evidence type="ECO:0000256" key="4">
    <source>
        <dbReference type="ARBA" id="ARBA00048391"/>
    </source>
</evidence>
<comment type="caution">
    <text evidence="5">Lacks conserved residue(s) required for the propagation of feature annotation.</text>
</comment>
<comment type="similarity">
    <text evidence="5">Belongs to the protein N5-glutamine methyltransferase family. PrmC subfamily.</text>
</comment>
<gene>
    <name evidence="5" type="primary">prmC</name>
    <name evidence="8" type="ORF">SAMN04488557_3646</name>
</gene>
<evidence type="ECO:0000256" key="2">
    <source>
        <dbReference type="ARBA" id="ARBA00022679"/>
    </source>
</evidence>
<feature type="binding site" evidence="5">
    <location>
        <begin position="199"/>
        <end position="202"/>
    </location>
    <ligand>
        <name>substrate</name>
    </ligand>
</feature>
<dbReference type="Pfam" id="PF17827">
    <property type="entry name" value="PrmC_N"/>
    <property type="match status" value="1"/>
</dbReference>
<comment type="catalytic activity">
    <reaction evidence="4 5">
        <text>L-glutaminyl-[peptide chain release factor] + S-adenosyl-L-methionine = N(5)-methyl-L-glutaminyl-[peptide chain release factor] + S-adenosyl-L-homocysteine + H(+)</text>
        <dbReference type="Rhea" id="RHEA:42896"/>
        <dbReference type="Rhea" id="RHEA-COMP:10271"/>
        <dbReference type="Rhea" id="RHEA-COMP:10272"/>
        <dbReference type="ChEBI" id="CHEBI:15378"/>
        <dbReference type="ChEBI" id="CHEBI:30011"/>
        <dbReference type="ChEBI" id="CHEBI:57856"/>
        <dbReference type="ChEBI" id="CHEBI:59789"/>
        <dbReference type="ChEBI" id="CHEBI:61891"/>
        <dbReference type="EC" id="2.1.1.297"/>
    </reaction>
</comment>
<dbReference type="PANTHER" id="PTHR18895:SF74">
    <property type="entry name" value="MTRF1L RELEASE FACTOR GLUTAMINE METHYLTRANSFERASE"/>
    <property type="match status" value="1"/>
</dbReference>
<sequence length="293" mass="30847">MPASLRLRPEQTVADALAAMTRAFTEEGLESPQRDARFLLQGLLGIDGAQLLSASSRPLGTAAEIVSDGVNRRLAHEPVSRILGRREFYGRMFTVTPDVLDPRPDTEAVIDLALDIIRSSGLSGRPLRIADVGTGSGILISTLLAELPDATGVATDVSLAALDVARGNAERLGVAGRIAFVATSGLAGCAGPFDLLVSNPPYISGAEIAGLEREVKDFDPLLALDGGVDGLDVYREIARNALELQCPLRVILEVGSTQADAVESLFKAVGARPIGRRLDLGGHTRAVAMEIHL</sequence>
<dbReference type="PANTHER" id="PTHR18895">
    <property type="entry name" value="HEMK METHYLTRANSFERASE"/>
    <property type="match status" value="1"/>
</dbReference>
<comment type="function">
    <text evidence="5">Methylates the class 1 translation termination release factors RF1/PrfA and RF2/PrfB on the glutamine residue of the universally conserved GGQ motif.</text>
</comment>
<dbReference type="GO" id="GO:0032259">
    <property type="term" value="P:methylation"/>
    <property type="evidence" value="ECO:0007669"/>
    <property type="project" value="UniProtKB-KW"/>
</dbReference>
<evidence type="ECO:0000313" key="9">
    <source>
        <dbReference type="Proteomes" id="UP000199423"/>
    </source>
</evidence>
<evidence type="ECO:0000259" key="6">
    <source>
        <dbReference type="Pfam" id="PF05175"/>
    </source>
</evidence>
<dbReference type="EMBL" id="FPCH01000003">
    <property type="protein sequence ID" value="SFV38237.1"/>
    <property type="molecule type" value="Genomic_DNA"/>
</dbReference>
<dbReference type="EC" id="2.1.1.297" evidence="5"/>
<feature type="binding site" evidence="5">
    <location>
        <position position="199"/>
    </location>
    <ligand>
        <name>S-adenosyl-L-methionine</name>
        <dbReference type="ChEBI" id="CHEBI:59789"/>
    </ligand>
</feature>
<dbReference type="STRING" id="51670.SAMN04488557_3646"/>
<evidence type="ECO:0000256" key="1">
    <source>
        <dbReference type="ARBA" id="ARBA00022603"/>
    </source>
</evidence>
<dbReference type="Proteomes" id="UP000199423">
    <property type="component" value="Unassembled WGS sequence"/>
</dbReference>
<name>A0A1I7NUA4_9HYPH</name>